<gene>
    <name evidence="2" type="ORF">LC_TR3443_c1_g1_i1_g.13151</name>
</gene>
<name>A0A1J3FAC6_NOCCA</name>
<evidence type="ECO:0000313" key="2">
    <source>
        <dbReference type="EMBL" id="JAU40791.1"/>
    </source>
</evidence>
<accession>A0A1J3FAC6</accession>
<sequence length="324" mass="36100">MGTDESSKGRAWFGKIYNKLEKILVEVDTFTSQSTLCLNSDDDPSGWESVTSEPEESAEDRSCEQHNGGVALPSCKSPDDPPSHQKFEEQFEEEDGLKENENLYPFSFADGDDWDSNLSSITTLGVDEEPILTDVESQFIKTLVSQISSAGDPLVFPQTCVEKMGVVEEECNDDTLEISTDVSNMNPIATKIPEIPVHDNVASMTSFNEVNLNDVCNGKSEDAQLDSKALSAMEFQQDPSHVDDNALYAVRVRTKKLRSFKRKILDALTSKRRREKEYEHLPIWFGDADMGSDLVTGGDSKQVEAMDSKSSQVQESQDSQWELL</sequence>
<dbReference type="GO" id="GO:0006950">
    <property type="term" value="P:response to stress"/>
    <property type="evidence" value="ECO:0007669"/>
    <property type="project" value="TreeGrafter"/>
</dbReference>
<protein>
    <submittedName>
        <fullName evidence="2">Uncharacterized protein</fullName>
    </submittedName>
</protein>
<proteinExistence type="predicted"/>
<dbReference type="PANTHER" id="PTHR34659:SF1">
    <property type="entry name" value="PROTEIN EGT2"/>
    <property type="match status" value="1"/>
</dbReference>
<dbReference type="AlphaFoldDB" id="A0A1J3FAC6"/>
<dbReference type="PANTHER" id="PTHR34659">
    <property type="entry name" value="BNAA05G11610D PROTEIN"/>
    <property type="match status" value="1"/>
</dbReference>
<feature type="compositionally biased region" description="Polar residues" evidence="1">
    <location>
        <begin position="308"/>
        <end position="324"/>
    </location>
</feature>
<dbReference type="GO" id="GO:0061908">
    <property type="term" value="C:phagophore"/>
    <property type="evidence" value="ECO:0007669"/>
    <property type="project" value="TreeGrafter"/>
</dbReference>
<evidence type="ECO:0000256" key="1">
    <source>
        <dbReference type="SAM" id="MobiDB-lite"/>
    </source>
</evidence>
<dbReference type="EMBL" id="GEVK01012041">
    <property type="protein sequence ID" value="JAU40791.1"/>
    <property type="molecule type" value="Transcribed_RNA"/>
</dbReference>
<reference evidence="2" key="1">
    <citation type="submission" date="2016-07" db="EMBL/GenBank/DDBJ databases">
        <title>De novo transcriptome assembly of four accessions of the metal hyperaccumulator plant Noccaea caerulescens.</title>
        <authorList>
            <person name="Blande D."/>
            <person name="Halimaa P."/>
            <person name="Tervahauta A.I."/>
            <person name="Aarts M.G."/>
            <person name="Karenlampi S.O."/>
        </authorList>
    </citation>
    <scope>NUCLEOTIDE SEQUENCE</scope>
</reference>
<dbReference type="GO" id="GO:0005776">
    <property type="term" value="C:autophagosome"/>
    <property type="evidence" value="ECO:0007669"/>
    <property type="project" value="TreeGrafter"/>
</dbReference>
<feature type="region of interest" description="Disordered" evidence="1">
    <location>
        <begin position="35"/>
        <end position="85"/>
    </location>
</feature>
<organism evidence="2">
    <name type="scientific">Noccaea caerulescens</name>
    <name type="common">Alpine penny-cress</name>
    <name type="synonym">Thlaspi caerulescens</name>
    <dbReference type="NCBI Taxonomy" id="107243"/>
    <lineage>
        <taxon>Eukaryota</taxon>
        <taxon>Viridiplantae</taxon>
        <taxon>Streptophyta</taxon>
        <taxon>Embryophyta</taxon>
        <taxon>Tracheophyta</taxon>
        <taxon>Spermatophyta</taxon>
        <taxon>Magnoliopsida</taxon>
        <taxon>eudicotyledons</taxon>
        <taxon>Gunneridae</taxon>
        <taxon>Pentapetalae</taxon>
        <taxon>rosids</taxon>
        <taxon>malvids</taxon>
        <taxon>Brassicales</taxon>
        <taxon>Brassicaceae</taxon>
        <taxon>Coluteocarpeae</taxon>
        <taxon>Noccaea</taxon>
    </lineage>
</organism>
<dbReference type="InterPro" id="IPR053273">
    <property type="entry name" value="CST_Regulator"/>
</dbReference>
<feature type="region of interest" description="Disordered" evidence="1">
    <location>
        <begin position="295"/>
        <end position="324"/>
    </location>
</feature>